<keyword evidence="2" id="KW-1185">Reference proteome</keyword>
<evidence type="ECO:0000313" key="1">
    <source>
        <dbReference type="EMBL" id="VVC46139.1"/>
    </source>
</evidence>
<dbReference type="SUPFAM" id="SSF53098">
    <property type="entry name" value="Ribonuclease H-like"/>
    <property type="match status" value="1"/>
</dbReference>
<organism evidence="1 2">
    <name type="scientific">Cinara cedri</name>
    <dbReference type="NCBI Taxonomy" id="506608"/>
    <lineage>
        <taxon>Eukaryota</taxon>
        <taxon>Metazoa</taxon>
        <taxon>Ecdysozoa</taxon>
        <taxon>Arthropoda</taxon>
        <taxon>Hexapoda</taxon>
        <taxon>Insecta</taxon>
        <taxon>Pterygota</taxon>
        <taxon>Neoptera</taxon>
        <taxon>Paraneoptera</taxon>
        <taxon>Hemiptera</taxon>
        <taxon>Sternorrhyncha</taxon>
        <taxon>Aphidomorpha</taxon>
        <taxon>Aphidoidea</taxon>
        <taxon>Aphididae</taxon>
        <taxon>Lachninae</taxon>
        <taxon>Cinara</taxon>
    </lineage>
</organism>
<dbReference type="OrthoDB" id="6625366at2759"/>
<protein>
    <submittedName>
        <fullName evidence="1">Ribonuclease H-like domain</fullName>
    </submittedName>
</protein>
<dbReference type="Proteomes" id="UP000325440">
    <property type="component" value="Unassembled WGS sequence"/>
</dbReference>
<dbReference type="InterPro" id="IPR012337">
    <property type="entry name" value="RNaseH-like_sf"/>
</dbReference>
<name>A0A5E4NQP6_9HEMI</name>
<accession>A0A5E4NQP6</accession>
<dbReference type="EMBL" id="CABPRJ010002438">
    <property type="protein sequence ID" value="VVC46139.1"/>
    <property type="molecule type" value="Genomic_DNA"/>
</dbReference>
<reference evidence="1 2" key="1">
    <citation type="submission" date="2019-08" db="EMBL/GenBank/DDBJ databases">
        <authorList>
            <person name="Alioto T."/>
            <person name="Alioto T."/>
            <person name="Gomez Garrido J."/>
        </authorList>
    </citation>
    <scope>NUCLEOTIDE SEQUENCE [LARGE SCALE GENOMIC DNA]</scope>
</reference>
<dbReference type="AlphaFoldDB" id="A0A5E4NQP6"/>
<proteinExistence type="predicted"/>
<sequence>MIHVTCAVHGLQRACEEVRGQFGTIDRIILNVKKCFKKAPSRVQIFKTHAPNIALPPEPVITRWGTWLNSSIYYCEYYKEICEIVEILDLEDASSIKIVKKNLIKKCVKSNLV</sequence>
<evidence type="ECO:0000313" key="2">
    <source>
        <dbReference type="Proteomes" id="UP000325440"/>
    </source>
</evidence>
<gene>
    <name evidence="1" type="ORF">CINCED_3A020350</name>
</gene>